<dbReference type="GO" id="GO:0008194">
    <property type="term" value="F:UDP-glycosyltransferase activity"/>
    <property type="evidence" value="ECO:0007669"/>
    <property type="project" value="InterPro"/>
</dbReference>
<keyword evidence="3" id="KW-1185">Reference proteome</keyword>
<protein>
    <submittedName>
        <fullName evidence="2">Uncharacterized protein</fullName>
    </submittedName>
</protein>
<comment type="caution">
    <text evidence="2">The sequence shown here is derived from an EMBL/GenBank/DDBJ whole genome shotgun (WGS) entry which is preliminary data.</text>
</comment>
<sequence>MELLTDVSFTAIYTVVLYVADANRRAVVAHLQKQLGAKLVTAIEAYLGDDKPKTLVGSHPELDYPGLVPPHIIACGPIMRTAAAVAESDPELGAWLARGPTVYVNLGSLYSIDEEQALEMARALAVVLGEGGRQVLWKLKRMGEYGVGEAGDGVFDALAGVIGDERVRVVVDWLEAEPLSILASGHVVCSVHHGGANSFYEAVVTGVPQVVLPQWTDTYDYAERVELLGIGRLGNRSTMPRWTGGRVGGAVPGAGVRGG</sequence>
<dbReference type="AlphaFoldDB" id="A0A2C5XMK9"/>
<dbReference type="Gene3D" id="3.40.50.2000">
    <property type="entry name" value="Glycogen Phosphorylase B"/>
    <property type="match status" value="1"/>
</dbReference>
<dbReference type="InterPro" id="IPR050426">
    <property type="entry name" value="Glycosyltransferase_28"/>
</dbReference>
<dbReference type="OrthoDB" id="5835829at2759"/>
<evidence type="ECO:0000313" key="2">
    <source>
        <dbReference type="EMBL" id="PHH58385.1"/>
    </source>
</evidence>
<keyword evidence="1" id="KW-0808">Transferase</keyword>
<dbReference type="PANTHER" id="PTHR48050:SF13">
    <property type="entry name" value="STEROL 3-BETA-GLUCOSYLTRANSFERASE UGT80A2"/>
    <property type="match status" value="1"/>
</dbReference>
<reference evidence="2 3" key="1">
    <citation type="submission" date="2017-06" db="EMBL/GenBank/DDBJ databases">
        <title>Ant-infecting Ophiocordyceps genomes reveal a high diversity of potential behavioral manipulation genes and a possible major role for enterotoxins.</title>
        <authorList>
            <person name="De Bekker C."/>
            <person name="Evans H.C."/>
            <person name="Brachmann A."/>
            <person name="Hughes D.P."/>
        </authorList>
    </citation>
    <scope>NUCLEOTIDE SEQUENCE [LARGE SCALE GENOMIC DNA]</scope>
    <source>
        <strain evidence="2 3">Map16</strain>
    </source>
</reference>
<dbReference type="Proteomes" id="UP000226431">
    <property type="component" value="Unassembled WGS sequence"/>
</dbReference>
<organism evidence="2 3">
    <name type="scientific">Ophiocordyceps camponoti-rufipedis</name>
    <dbReference type="NCBI Taxonomy" id="2004952"/>
    <lineage>
        <taxon>Eukaryota</taxon>
        <taxon>Fungi</taxon>
        <taxon>Dikarya</taxon>
        <taxon>Ascomycota</taxon>
        <taxon>Pezizomycotina</taxon>
        <taxon>Sordariomycetes</taxon>
        <taxon>Hypocreomycetidae</taxon>
        <taxon>Hypocreales</taxon>
        <taxon>Ophiocordycipitaceae</taxon>
        <taxon>Ophiocordyceps</taxon>
    </lineage>
</organism>
<accession>A0A2C5XMK9</accession>
<dbReference type="STRING" id="2004952.A0A2C5XMK9"/>
<gene>
    <name evidence="2" type="ORF">CDD80_2410</name>
</gene>
<evidence type="ECO:0000313" key="3">
    <source>
        <dbReference type="Proteomes" id="UP000226431"/>
    </source>
</evidence>
<dbReference type="InterPro" id="IPR002213">
    <property type="entry name" value="UDP_glucos_trans"/>
</dbReference>
<dbReference type="Pfam" id="PF00201">
    <property type="entry name" value="UDPGT"/>
    <property type="match status" value="1"/>
</dbReference>
<dbReference type="EMBL" id="NJES01002192">
    <property type="protein sequence ID" value="PHH58385.1"/>
    <property type="molecule type" value="Genomic_DNA"/>
</dbReference>
<evidence type="ECO:0000256" key="1">
    <source>
        <dbReference type="ARBA" id="ARBA00022679"/>
    </source>
</evidence>
<proteinExistence type="predicted"/>
<name>A0A2C5XMK9_9HYPO</name>
<dbReference type="SUPFAM" id="SSF53756">
    <property type="entry name" value="UDP-Glycosyltransferase/glycogen phosphorylase"/>
    <property type="match status" value="1"/>
</dbReference>
<dbReference type="PANTHER" id="PTHR48050">
    <property type="entry name" value="STEROL 3-BETA-GLUCOSYLTRANSFERASE"/>
    <property type="match status" value="1"/>
</dbReference>